<accession>A0AAV7QHH1</accession>
<dbReference type="EMBL" id="JANPWB010000010">
    <property type="protein sequence ID" value="KAJ1139628.1"/>
    <property type="molecule type" value="Genomic_DNA"/>
</dbReference>
<comment type="caution">
    <text evidence="1">The sequence shown here is derived from an EMBL/GenBank/DDBJ whole genome shotgun (WGS) entry which is preliminary data.</text>
</comment>
<proteinExistence type="predicted"/>
<name>A0AAV7QHH1_PLEWA</name>
<evidence type="ECO:0000313" key="2">
    <source>
        <dbReference type="Proteomes" id="UP001066276"/>
    </source>
</evidence>
<dbReference type="Proteomes" id="UP001066276">
    <property type="component" value="Chromosome 6"/>
</dbReference>
<protein>
    <submittedName>
        <fullName evidence="1">Uncharacterized protein</fullName>
    </submittedName>
</protein>
<organism evidence="1 2">
    <name type="scientific">Pleurodeles waltl</name>
    <name type="common">Iberian ribbed newt</name>
    <dbReference type="NCBI Taxonomy" id="8319"/>
    <lineage>
        <taxon>Eukaryota</taxon>
        <taxon>Metazoa</taxon>
        <taxon>Chordata</taxon>
        <taxon>Craniata</taxon>
        <taxon>Vertebrata</taxon>
        <taxon>Euteleostomi</taxon>
        <taxon>Amphibia</taxon>
        <taxon>Batrachia</taxon>
        <taxon>Caudata</taxon>
        <taxon>Salamandroidea</taxon>
        <taxon>Salamandridae</taxon>
        <taxon>Pleurodelinae</taxon>
        <taxon>Pleurodeles</taxon>
    </lineage>
</organism>
<sequence>MSSGSGGARGFVVGEVFSSKIVFGFNTDTPLAKANEVDAAGPLNTEGRLGARVVRAEALHLEGFFGAKPELGRLKLLPGVDHVPKAVVIRNPLSDVPEGLHTPWHKATQDGVEEEMVPYSWTAE</sequence>
<dbReference type="AlphaFoldDB" id="A0AAV7QHH1"/>
<keyword evidence="2" id="KW-1185">Reference proteome</keyword>
<reference evidence="1" key="1">
    <citation type="journal article" date="2022" name="bioRxiv">
        <title>Sequencing and chromosome-scale assembly of the giantPleurodeles waltlgenome.</title>
        <authorList>
            <person name="Brown T."/>
            <person name="Elewa A."/>
            <person name="Iarovenko S."/>
            <person name="Subramanian E."/>
            <person name="Araus A.J."/>
            <person name="Petzold A."/>
            <person name="Susuki M."/>
            <person name="Suzuki K.-i.T."/>
            <person name="Hayashi T."/>
            <person name="Toyoda A."/>
            <person name="Oliveira C."/>
            <person name="Osipova E."/>
            <person name="Leigh N.D."/>
            <person name="Simon A."/>
            <person name="Yun M.H."/>
        </authorList>
    </citation>
    <scope>NUCLEOTIDE SEQUENCE</scope>
    <source>
        <strain evidence="1">20211129_DDA</strain>
        <tissue evidence="1">Liver</tissue>
    </source>
</reference>
<evidence type="ECO:0000313" key="1">
    <source>
        <dbReference type="EMBL" id="KAJ1139628.1"/>
    </source>
</evidence>
<gene>
    <name evidence="1" type="ORF">NDU88_005995</name>
</gene>